<dbReference type="Pfam" id="PF16220">
    <property type="entry name" value="DUF4880"/>
    <property type="match status" value="1"/>
</dbReference>
<gene>
    <name evidence="4" type="ORF">CQW29_05915</name>
</gene>
<evidence type="ECO:0000313" key="4">
    <source>
        <dbReference type="EMBL" id="PRD16347.1"/>
    </source>
</evidence>
<feature type="transmembrane region" description="Helical" evidence="1">
    <location>
        <begin position="75"/>
        <end position="96"/>
    </location>
</feature>
<comment type="caution">
    <text evidence="4">The sequence shown here is derived from an EMBL/GenBank/DDBJ whole genome shotgun (WGS) entry which is preliminary data.</text>
</comment>
<dbReference type="RefSeq" id="WP_105591790.1">
    <property type="nucleotide sequence ID" value="NZ_PDET01000003.1"/>
</dbReference>
<evidence type="ECO:0000259" key="2">
    <source>
        <dbReference type="Pfam" id="PF04773"/>
    </source>
</evidence>
<feature type="domain" description="FecR N-terminal" evidence="3">
    <location>
        <begin position="11"/>
        <end position="48"/>
    </location>
</feature>
<feature type="domain" description="FecR protein" evidence="2">
    <location>
        <begin position="109"/>
        <end position="205"/>
    </location>
</feature>
<keyword evidence="1" id="KW-0472">Membrane</keyword>
<accession>A0A2S9IEY0</accession>
<dbReference type="InterPro" id="IPR012373">
    <property type="entry name" value="Ferrdict_sens_TM"/>
</dbReference>
<reference evidence="4 5" key="1">
    <citation type="submission" date="2017-10" db="EMBL/GenBank/DDBJ databases">
        <title>Draft genome of two endophytic bacteria isolated from 'guarana' Paullinia cupana (Mart.) Ducke.</title>
        <authorList>
            <person name="Siqueira K.A."/>
            <person name="Liotti R.G."/>
            <person name="Mendes T.A."/>
            <person name="Soares M.A."/>
        </authorList>
    </citation>
    <scope>NUCLEOTIDE SEQUENCE [LARGE SCALE GENOMIC DNA]</scope>
    <source>
        <strain evidence="4 5">342</strain>
    </source>
</reference>
<dbReference type="OrthoDB" id="9771237at2"/>
<dbReference type="GO" id="GO:0016301">
    <property type="term" value="F:kinase activity"/>
    <property type="evidence" value="ECO:0007669"/>
    <property type="project" value="UniProtKB-KW"/>
</dbReference>
<dbReference type="InterPro" id="IPR006860">
    <property type="entry name" value="FecR"/>
</dbReference>
<keyword evidence="1" id="KW-1133">Transmembrane helix</keyword>
<dbReference type="PIRSF" id="PIRSF018266">
    <property type="entry name" value="FecR"/>
    <property type="match status" value="1"/>
</dbReference>
<proteinExistence type="predicted"/>
<keyword evidence="5" id="KW-1185">Reference proteome</keyword>
<evidence type="ECO:0000256" key="1">
    <source>
        <dbReference type="SAM" id="Phobius"/>
    </source>
</evidence>
<keyword evidence="4" id="KW-0418">Kinase</keyword>
<dbReference type="PANTHER" id="PTHR30273">
    <property type="entry name" value="PERIPLASMIC SIGNAL SENSOR AND SIGMA FACTOR ACTIVATOR FECR-RELATED"/>
    <property type="match status" value="1"/>
</dbReference>
<dbReference type="Pfam" id="PF04773">
    <property type="entry name" value="FecR"/>
    <property type="match status" value="1"/>
</dbReference>
<evidence type="ECO:0000313" key="5">
    <source>
        <dbReference type="Proteomes" id="UP000239181"/>
    </source>
</evidence>
<dbReference type="Gene3D" id="2.60.120.1440">
    <property type="match status" value="1"/>
</dbReference>
<dbReference type="AlphaFoldDB" id="A0A2S9IEY0"/>
<keyword evidence="1" id="KW-0812">Transmembrane</keyword>
<dbReference type="Proteomes" id="UP000239181">
    <property type="component" value="Unassembled WGS sequence"/>
</dbReference>
<dbReference type="InterPro" id="IPR032623">
    <property type="entry name" value="FecR_N"/>
</dbReference>
<organism evidence="4 5">
    <name type="scientific">Pantoea coffeiphila</name>
    <dbReference type="NCBI Taxonomy" id="1465635"/>
    <lineage>
        <taxon>Bacteria</taxon>
        <taxon>Pseudomonadati</taxon>
        <taxon>Pseudomonadota</taxon>
        <taxon>Gammaproteobacteria</taxon>
        <taxon>Enterobacterales</taxon>
        <taxon>Erwiniaceae</taxon>
        <taxon>Pantoea</taxon>
    </lineage>
</organism>
<dbReference type="PANTHER" id="PTHR30273:SF2">
    <property type="entry name" value="PROTEIN FECR"/>
    <property type="match status" value="1"/>
</dbReference>
<sequence>MTTQDKQAVAEQAIRWLLRQQEGLTRAEQDAFQHWLQTPAHRAEYQDLSGLWQQTAAIPADAVNHLRPVPVRRRVWRPLAYGCALLMLAAVLWLPLHGEFAAPVYTASWQTGRGEMRTVDLPDGSKVSLDAGTQLAVRYYPGRREVEMPQGQAFFQVAHNPQQPFEVFSGPSRVTVVGTEFSVRYLPHTMSGDGTDVAVSSGAVRVGPRGRWQNGWWRAMQHLHLPQASAHLAVLHASERATGDAEGRLIARTTLPADSIAAWRDDRIVLDNTRLDMALAEFARYGDVSIKPGSSVVAALRVSGSFDTDRAGSFAKSLPLVLPVKIKTDKNQLTIVSSAAERKNN</sequence>
<protein>
    <submittedName>
        <fullName evidence="4">Histidine kinase</fullName>
    </submittedName>
</protein>
<keyword evidence="4" id="KW-0808">Transferase</keyword>
<evidence type="ECO:0000259" key="3">
    <source>
        <dbReference type="Pfam" id="PF16220"/>
    </source>
</evidence>
<dbReference type="GO" id="GO:0016989">
    <property type="term" value="F:sigma factor antagonist activity"/>
    <property type="evidence" value="ECO:0007669"/>
    <property type="project" value="TreeGrafter"/>
</dbReference>
<name>A0A2S9IEY0_9GAMM</name>
<dbReference type="EMBL" id="PDET01000003">
    <property type="protein sequence ID" value="PRD16347.1"/>
    <property type="molecule type" value="Genomic_DNA"/>
</dbReference>
<dbReference type="Gene3D" id="3.55.50.30">
    <property type="match status" value="1"/>
</dbReference>